<dbReference type="InterPro" id="IPR012337">
    <property type="entry name" value="RNaseH-like_sf"/>
</dbReference>
<evidence type="ECO:0000259" key="1">
    <source>
        <dbReference type="Pfam" id="PF01609"/>
    </source>
</evidence>
<gene>
    <name evidence="2" type="ORF">KDW95_22735</name>
</gene>
<name>A0ABY5HJH7_9GAMM</name>
<dbReference type="Pfam" id="PF01609">
    <property type="entry name" value="DDE_Tnp_1"/>
    <property type="match status" value="1"/>
</dbReference>
<dbReference type="Proteomes" id="UP001058461">
    <property type="component" value="Chromosome"/>
</dbReference>
<dbReference type="EMBL" id="CP073347">
    <property type="protein sequence ID" value="UTW12011.1"/>
    <property type="molecule type" value="Genomic_DNA"/>
</dbReference>
<reference evidence="2" key="1">
    <citation type="submission" date="2021-04" db="EMBL/GenBank/DDBJ databases">
        <title>Oceanospirillales bacteria with DddD are important DMSP degraders in coastal seawater.</title>
        <authorList>
            <person name="Liu J."/>
        </authorList>
    </citation>
    <scope>NUCLEOTIDE SEQUENCE</scope>
    <source>
        <strain evidence="2">D13-1</strain>
    </source>
</reference>
<evidence type="ECO:0000313" key="3">
    <source>
        <dbReference type="Proteomes" id="UP001058461"/>
    </source>
</evidence>
<evidence type="ECO:0000313" key="2">
    <source>
        <dbReference type="EMBL" id="UTW12011.1"/>
    </source>
</evidence>
<organism evidence="2 3">
    <name type="scientific">Marinobacterium rhizophilum</name>
    <dbReference type="NCBI Taxonomy" id="420402"/>
    <lineage>
        <taxon>Bacteria</taxon>
        <taxon>Pseudomonadati</taxon>
        <taxon>Pseudomonadota</taxon>
        <taxon>Gammaproteobacteria</taxon>
        <taxon>Oceanospirillales</taxon>
        <taxon>Oceanospirillaceae</taxon>
        <taxon>Marinobacterium</taxon>
    </lineage>
</organism>
<feature type="domain" description="Transposase IS4-like" evidence="1">
    <location>
        <begin position="10"/>
        <end position="142"/>
    </location>
</feature>
<keyword evidence="3" id="KW-1185">Reference proteome</keyword>
<sequence>MGIPRALAALLNQRGIHFCMRVEKRGDNGFACVCDFLRSGLPEQVVTLRAPDRCDVADFGCPVTPKTVRLVRHQTPGGGVLMTNALDQIHFPAEAFGDLYHRRWSIEEAFKRLKHKLNLEHVSGLSRQAVNQDFAAKILCDNLEALVTLAARQTHPVPEQRRINRAYVHTVLKPLLPALLLGIAAASWLQDAMALIARRTFLHREGLSKPRKPRPKPHKFMSQ</sequence>
<protein>
    <submittedName>
        <fullName evidence="2">Transposase</fullName>
    </submittedName>
</protein>
<dbReference type="InterPro" id="IPR002559">
    <property type="entry name" value="Transposase_11"/>
</dbReference>
<proteinExistence type="predicted"/>
<dbReference type="SUPFAM" id="SSF53098">
    <property type="entry name" value="Ribonuclease H-like"/>
    <property type="match status" value="1"/>
</dbReference>
<dbReference type="RefSeq" id="WP_255854058.1">
    <property type="nucleotide sequence ID" value="NZ_CP073347.1"/>
</dbReference>
<accession>A0ABY5HJH7</accession>